<dbReference type="NCBIfam" id="TIGR00177">
    <property type="entry name" value="molyb_syn"/>
    <property type="match status" value="1"/>
</dbReference>
<evidence type="ECO:0000313" key="12">
    <source>
        <dbReference type="EMBL" id="PWE14715.1"/>
    </source>
</evidence>
<dbReference type="Pfam" id="PF03454">
    <property type="entry name" value="MoeA_C"/>
    <property type="match status" value="1"/>
</dbReference>
<dbReference type="SUPFAM" id="SSF63867">
    <property type="entry name" value="MoeA C-terminal domain-like"/>
    <property type="match status" value="1"/>
</dbReference>
<comment type="similarity">
    <text evidence="4 11">Belongs to the MoeA family.</text>
</comment>
<dbReference type="OrthoDB" id="9804758at2"/>
<evidence type="ECO:0000256" key="11">
    <source>
        <dbReference type="RuleBase" id="RU365090"/>
    </source>
</evidence>
<dbReference type="GO" id="GO:0061599">
    <property type="term" value="F:molybdopterin molybdotransferase activity"/>
    <property type="evidence" value="ECO:0007669"/>
    <property type="project" value="UniProtKB-UniRule"/>
</dbReference>
<dbReference type="SUPFAM" id="SSF53218">
    <property type="entry name" value="Molybdenum cofactor biosynthesis proteins"/>
    <property type="match status" value="1"/>
</dbReference>
<comment type="cofactor">
    <cofactor evidence="1 11">
        <name>Mg(2+)</name>
        <dbReference type="ChEBI" id="CHEBI:18420"/>
    </cofactor>
</comment>
<evidence type="ECO:0000256" key="10">
    <source>
        <dbReference type="ARBA" id="ARBA00047317"/>
    </source>
</evidence>
<reference evidence="12 13" key="2">
    <citation type="submission" date="2018-05" db="EMBL/GenBank/DDBJ databases">
        <authorList>
            <person name="Lanie J.A."/>
            <person name="Ng W.-L."/>
            <person name="Kazmierczak K.M."/>
            <person name="Andrzejewski T.M."/>
            <person name="Davidsen T.M."/>
            <person name="Wayne K.J."/>
            <person name="Tettelin H."/>
            <person name="Glass J.I."/>
            <person name="Rusch D."/>
            <person name="Podicherti R."/>
            <person name="Tsui H.-C.T."/>
            <person name="Winkler M.E."/>
        </authorList>
    </citation>
    <scope>NUCLEOTIDE SEQUENCE [LARGE SCALE GENOMIC DNA]</scope>
    <source>
        <strain evidence="12 13">YBY</strain>
    </source>
</reference>
<dbReference type="Gene3D" id="3.90.105.10">
    <property type="entry name" value="Molybdopterin biosynthesis moea protein, domain 2"/>
    <property type="match status" value="1"/>
</dbReference>
<evidence type="ECO:0000256" key="9">
    <source>
        <dbReference type="ARBA" id="ARBA00023150"/>
    </source>
</evidence>
<dbReference type="PANTHER" id="PTHR10192">
    <property type="entry name" value="MOLYBDOPTERIN BIOSYNTHESIS PROTEIN"/>
    <property type="match status" value="1"/>
</dbReference>
<dbReference type="GO" id="GO:0005829">
    <property type="term" value="C:cytosol"/>
    <property type="evidence" value="ECO:0007669"/>
    <property type="project" value="TreeGrafter"/>
</dbReference>
<accession>A0A2U2BL14</accession>
<dbReference type="RefSeq" id="WP_042483145.1">
    <property type="nucleotide sequence ID" value="NZ_CP023667.1"/>
</dbReference>
<dbReference type="Gene3D" id="2.40.340.10">
    <property type="entry name" value="MoeA, C-terminal, domain IV"/>
    <property type="match status" value="1"/>
</dbReference>
<evidence type="ECO:0000256" key="6">
    <source>
        <dbReference type="ARBA" id="ARBA00022679"/>
    </source>
</evidence>
<evidence type="ECO:0000256" key="1">
    <source>
        <dbReference type="ARBA" id="ARBA00001946"/>
    </source>
</evidence>
<dbReference type="UniPathway" id="UPA00344"/>
<dbReference type="EMBL" id="QEXO01000002">
    <property type="protein sequence ID" value="PWE14715.1"/>
    <property type="molecule type" value="Genomic_DNA"/>
</dbReference>
<sequence length="401" mass="43641">MIEFDVAQQRLAQAGQVPTQTETCDLSQALGRILAQDIQAQLDMPPADNSAMDGYALRLADIADGKVLPIQQRCYAGDIPETLKENMAIRIFTGSMLPPGADTVVIQENCQEDEHGVRVLEMPVAGVNIRRRGEDMRIGEVLITTGTKLTAAHIAQLAAQGHAQLQVYPLLTVGILTTGDELTPAGQPLKAGQIYNSNAPMLRAQLQALGVESVHAVHAKDTLEAIQDALKELLQRCDLVLTVGGVSVGEKDFVKPAIEGIGGQLDLWKVRMKPGKPLALAYIADKPLVCLPGNPVSSYAVFSLMVSPLIRRLQGRQQVLPTTRYGVLQGERHFEGDREEFIRVQVDNDEQGRLLVRPFDNQGSGVISSLPWAQALARIPADSHIAPGDVVRLYEYSQWQA</sequence>
<reference evidence="12 13" key="1">
    <citation type="submission" date="2018-05" db="EMBL/GenBank/DDBJ databases">
        <title>Genome Sequence of an Efficient Indole-Degrading Bacterium, Alcaligenes sp.YBY.</title>
        <authorList>
            <person name="Yang B."/>
        </authorList>
    </citation>
    <scope>NUCLEOTIDE SEQUENCE [LARGE SCALE GENOMIC DNA]</scope>
    <source>
        <strain evidence="12 13">YBY</strain>
    </source>
</reference>
<dbReference type="Gene3D" id="3.40.980.10">
    <property type="entry name" value="MoaB/Mog-like domain"/>
    <property type="match status" value="1"/>
</dbReference>
<dbReference type="InterPro" id="IPR036135">
    <property type="entry name" value="MoeA_linker/N_sf"/>
</dbReference>
<protein>
    <recommendedName>
        <fullName evidence="11">Molybdopterin molybdenumtransferase</fullName>
        <ecNumber evidence="11">2.10.1.1</ecNumber>
    </recommendedName>
</protein>
<comment type="caution">
    <text evidence="12">The sequence shown here is derived from an EMBL/GenBank/DDBJ whole genome shotgun (WGS) entry which is preliminary data.</text>
</comment>
<dbReference type="EC" id="2.10.1.1" evidence="11"/>
<dbReference type="NCBIfam" id="NF045515">
    <property type="entry name" value="Glp_gephyrin"/>
    <property type="match status" value="1"/>
</dbReference>
<dbReference type="SUPFAM" id="SSF63882">
    <property type="entry name" value="MoeA N-terminal region -like"/>
    <property type="match status" value="1"/>
</dbReference>
<evidence type="ECO:0000256" key="3">
    <source>
        <dbReference type="ARBA" id="ARBA00005046"/>
    </source>
</evidence>
<keyword evidence="7 11" id="KW-0479">Metal-binding</keyword>
<dbReference type="InterPro" id="IPR036688">
    <property type="entry name" value="MoeA_C_domain_IV_sf"/>
</dbReference>
<evidence type="ECO:0000256" key="5">
    <source>
        <dbReference type="ARBA" id="ARBA00022505"/>
    </source>
</evidence>
<dbReference type="Pfam" id="PF00994">
    <property type="entry name" value="MoCF_biosynth"/>
    <property type="match status" value="1"/>
</dbReference>
<dbReference type="Gene3D" id="2.170.190.11">
    <property type="entry name" value="Molybdopterin biosynthesis moea protein, domain 3"/>
    <property type="match status" value="1"/>
</dbReference>
<name>A0A2U2BL14_ALCFA</name>
<dbReference type="GO" id="GO:0006777">
    <property type="term" value="P:Mo-molybdopterin cofactor biosynthetic process"/>
    <property type="evidence" value="ECO:0007669"/>
    <property type="project" value="UniProtKB-UniRule"/>
</dbReference>
<comment type="pathway">
    <text evidence="3 11">Cofactor biosynthesis; molybdopterin biosynthesis.</text>
</comment>
<keyword evidence="5 11" id="KW-0500">Molybdenum</keyword>
<evidence type="ECO:0000256" key="7">
    <source>
        <dbReference type="ARBA" id="ARBA00022723"/>
    </source>
</evidence>
<evidence type="ECO:0000256" key="8">
    <source>
        <dbReference type="ARBA" id="ARBA00022842"/>
    </source>
</evidence>
<dbReference type="AlphaFoldDB" id="A0A2U2BL14"/>
<dbReference type="GO" id="GO:0046872">
    <property type="term" value="F:metal ion binding"/>
    <property type="evidence" value="ECO:0007669"/>
    <property type="project" value="UniProtKB-UniRule"/>
</dbReference>
<dbReference type="STRING" id="511.UZ73_07295"/>
<organism evidence="12 13">
    <name type="scientific">Alcaligenes faecalis</name>
    <dbReference type="NCBI Taxonomy" id="511"/>
    <lineage>
        <taxon>Bacteria</taxon>
        <taxon>Pseudomonadati</taxon>
        <taxon>Pseudomonadota</taxon>
        <taxon>Betaproteobacteria</taxon>
        <taxon>Burkholderiales</taxon>
        <taxon>Alcaligenaceae</taxon>
        <taxon>Alcaligenes</taxon>
    </lineage>
</organism>
<dbReference type="InterPro" id="IPR001453">
    <property type="entry name" value="MoaB/Mog_dom"/>
</dbReference>
<keyword evidence="8 11" id="KW-0460">Magnesium</keyword>
<evidence type="ECO:0000313" key="13">
    <source>
        <dbReference type="Proteomes" id="UP000245216"/>
    </source>
</evidence>
<dbReference type="InterPro" id="IPR036425">
    <property type="entry name" value="MoaB/Mog-like_dom_sf"/>
</dbReference>
<comment type="function">
    <text evidence="2 11">Catalyzes the insertion of molybdate into adenylated molybdopterin with the concomitant release of AMP.</text>
</comment>
<gene>
    <name evidence="12" type="ORF">DF183_08400</name>
</gene>
<evidence type="ECO:0000256" key="4">
    <source>
        <dbReference type="ARBA" id="ARBA00010763"/>
    </source>
</evidence>
<dbReference type="SMART" id="SM00852">
    <property type="entry name" value="MoCF_biosynth"/>
    <property type="match status" value="1"/>
</dbReference>
<dbReference type="Pfam" id="PF03453">
    <property type="entry name" value="MoeA_N"/>
    <property type="match status" value="1"/>
</dbReference>
<keyword evidence="6 11" id="KW-0808">Transferase</keyword>
<dbReference type="InterPro" id="IPR005111">
    <property type="entry name" value="MoeA_C_domain_IV"/>
</dbReference>
<dbReference type="PROSITE" id="PS01079">
    <property type="entry name" value="MOCF_BIOSYNTHESIS_2"/>
    <property type="match status" value="1"/>
</dbReference>
<dbReference type="CDD" id="cd00887">
    <property type="entry name" value="MoeA"/>
    <property type="match status" value="1"/>
</dbReference>
<dbReference type="InterPro" id="IPR005110">
    <property type="entry name" value="MoeA_linker/N"/>
</dbReference>
<dbReference type="InterPro" id="IPR008284">
    <property type="entry name" value="MoCF_biosynth_CS"/>
</dbReference>
<keyword evidence="9 11" id="KW-0501">Molybdenum cofactor biosynthesis</keyword>
<dbReference type="Proteomes" id="UP000245216">
    <property type="component" value="Unassembled WGS sequence"/>
</dbReference>
<proteinExistence type="inferred from homology"/>
<dbReference type="PANTHER" id="PTHR10192:SF5">
    <property type="entry name" value="GEPHYRIN"/>
    <property type="match status" value="1"/>
</dbReference>
<evidence type="ECO:0000256" key="2">
    <source>
        <dbReference type="ARBA" id="ARBA00002901"/>
    </source>
</evidence>
<dbReference type="InterPro" id="IPR038987">
    <property type="entry name" value="MoeA-like"/>
</dbReference>
<comment type="catalytic activity">
    <reaction evidence="10">
        <text>adenylyl-molybdopterin + molybdate = Mo-molybdopterin + AMP + H(+)</text>
        <dbReference type="Rhea" id="RHEA:35047"/>
        <dbReference type="ChEBI" id="CHEBI:15378"/>
        <dbReference type="ChEBI" id="CHEBI:36264"/>
        <dbReference type="ChEBI" id="CHEBI:62727"/>
        <dbReference type="ChEBI" id="CHEBI:71302"/>
        <dbReference type="ChEBI" id="CHEBI:456215"/>
        <dbReference type="EC" id="2.10.1.1"/>
    </reaction>
</comment>
<dbReference type="FunFam" id="3.40.980.10:FF:000004">
    <property type="entry name" value="Molybdopterin molybdenumtransferase"/>
    <property type="match status" value="1"/>
</dbReference>